<sequence>MPVNGDSVRRARGRPIEDNVLEAAWLYYVEEKNQSEIADELAVSRATVVNYLQQAREQGHIELRVNPLAFERHQLSQSLRAKFGLASALVVPGPNASLASVALAAGRYFPDVLDPGDVVGVSWGETLELMAQQMIPRTIADLTVVQMLGSMHCPYIFTSESCSTNVALKLSGKVVNLYAPAALSTAEAAETLRSEPVIQEHFALLATMRKAVFAIGTMGTASHIVKSGIATPEDVEWYAAHGAVGVLCGRFIDGRGRHVKGPLDERMIGVTPERLADLDVGFLVAAGEARVAGVFGAMTAGYVTHIVTDEPTAQTLLETVG</sequence>
<gene>
    <name evidence="6" type="ORF">J1C48_09980</name>
</gene>
<accession>A0A939FXW3</accession>
<evidence type="ECO:0000256" key="4">
    <source>
        <dbReference type="ARBA" id="ARBA00023163"/>
    </source>
</evidence>
<evidence type="ECO:0000256" key="1">
    <source>
        <dbReference type="ARBA" id="ARBA00010466"/>
    </source>
</evidence>
<evidence type="ECO:0000259" key="5">
    <source>
        <dbReference type="Pfam" id="PF04198"/>
    </source>
</evidence>
<name>A0A939FXW3_9HYPH</name>
<evidence type="ECO:0000256" key="3">
    <source>
        <dbReference type="ARBA" id="ARBA00023125"/>
    </source>
</evidence>
<dbReference type="Pfam" id="PF04198">
    <property type="entry name" value="Sugar-bind"/>
    <property type="match status" value="1"/>
</dbReference>
<dbReference type="AlphaFoldDB" id="A0A939FXW3"/>
<evidence type="ECO:0000313" key="7">
    <source>
        <dbReference type="Proteomes" id="UP000664122"/>
    </source>
</evidence>
<keyword evidence="2" id="KW-0805">Transcription regulation</keyword>
<dbReference type="SUPFAM" id="SSF88659">
    <property type="entry name" value="Sigma3 and sigma4 domains of RNA polymerase sigma factors"/>
    <property type="match status" value="1"/>
</dbReference>
<evidence type="ECO:0000256" key="2">
    <source>
        <dbReference type="ARBA" id="ARBA00023015"/>
    </source>
</evidence>
<dbReference type="SUPFAM" id="SSF100950">
    <property type="entry name" value="NagB/RpiA/CoA transferase-like"/>
    <property type="match status" value="1"/>
</dbReference>
<dbReference type="PANTHER" id="PTHR34294">
    <property type="entry name" value="TRANSCRIPTIONAL REGULATOR-RELATED"/>
    <property type="match status" value="1"/>
</dbReference>
<dbReference type="InterPro" id="IPR051054">
    <property type="entry name" value="SorC_transcr_regulators"/>
</dbReference>
<protein>
    <submittedName>
        <fullName evidence="6">HTH domain-containing protein</fullName>
    </submittedName>
</protein>
<dbReference type="Gene3D" id="1.10.10.10">
    <property type="entry name" value="Winged helix-like DNA-binding domain superfamily/Winged helix DNA-binding domain"/>
    <property type="match status" value="1"/>
</dbReference>
<dbReference type="EMBL" id="JAFMPP010000007">
    <property type="protein sequence ID" value="MBO0662904.1"/>
    <property type="molecule type" value="Genomic_DNA"/>
</dbReference>
<keyword evidence="3" id="KW-0238">DNA-binding</keyword>
<proteinExistence type="inferred from homology"/>
<comment type="similarity">
    <text evidence="1">Belongs to the SorC transcriptional regulatory family.</text>
</comment>
<dbReference type="Gene3D" id="3.40.50.1360">
    <property type="match status" value="1"/>
</dbReference>
<dbReference type="InterPro" id="IPR007324">
    <property type="entry name" value="Sugar-bd_dom_put"/>
</dbReference>
<dbReference type="InterPro" id="IPR036388">
    <property type="entry name" value="WH-like_DNA-bd_sf"/>
</dbReference>
<dbReference type="InterPro" id="IPR013324">
    <property type="entry name" value="RNA_pol_sigma_r3/r4-like"/>
</dbReference>
<dbReference type="GO" id="GO:0003677">
    <property type="term" value="F:DNA binding"/>
    <property type="evidence" value="ECO:0007669"/>
    <property type="project" value="UniProtKB-KW"/>
</dbReference>
<feature type="domain" description="Sugar-binding" evidence="5">
    <location>
        <begin position="72"/>
        <end position="318"/>
    </location>
</feature>
<dbReference type="PANTHER" id="PTHR34294:SF1">
    <property type="entry name" value="TRANSCRIPTIONAL REGULATOR LSRR"/>
    <property type="match status" value="1"/>
</dbReference>
<organism evidence="6 7">
    <name type="scientific">Jiella flava</name>
    <dbReference type="NCBI Taxonomy" id="2816857"/>
    <lineage>
        <taxon>Bacteria</taxon>
        <taxon>Pseudomonadati</taxon>
        <taxon>Pseudomonadota</taxon>
        <taxon>Alphaproteobacteria</taxon>
        <taxon>Hyphomicrobiales</taxon>
        <taxon>Aurantimonadaceae</taxon>
        <taxon>Jiella</taxon>
    </lineage>
</organism>
<keyword evidence="7" id="KW-1185">Reference proteome</keyword>
<dbReference type="InterPro" id="IPR037171">
    <property type="entry name" value="NagB/RpiA_transferase-like"/>
</dbReference>
<dbReference type="GO" id="GO:0030246">
    <property type="term" value="F:carbohydrate binding"/>
    <property type="evidence" value="ECO:0007669"/>
    <property type="project" value="InterPro"/>
</dbReference>
<keyword evidence="4" id="KW-0804">Transcription</keyword>
<dbReference type="Proteomes" id="UP000664122">
    <property type="component" value="Unassembled WGS sequence"/>
</dbReference>
<comment type="caution">
    <text evidence="6">The sequence shown here is derived from an EMBL/GenBank/DDBJ whole genome shotgun (WGS) entry which is preliminary data.</text>
</comment>
<evidence type="ECO:0000313" key="6">
    <source>
        <dbReference type="EMBL" id="MBO0662904.1"/>
    </source>
</evidence>
<reference evidence="6" key="1">
    <citation type="submission" date="2021-03" db="EMBL/GenBank/DDBJ databases">
        <title>Whole genome sequence of Jiella sp. CQZ9-1.</title>
        <authorList>
            <person name="Tuo L."/>
        </authorList>
    </citation>
    <scope>NUCLEOTIDE SEQUENCE</scope>
    <source>
        <strain evidence="6">CQZ9-1</strain>
    </source>
</reference>